<accession>A0A081BK72</accession>
<dbReference type="STRING" id="1291743.LOSG293_300110"/>
<dbReference type="RefSeq" id="WP_034529024.1">
    <property type="nucleotide sequence ID" value="NZ_BBJM01000030.1"/>
</dbReference>
<keyword evidence="5" id="KW-1185">Reference proteome</keyword>
<feature type="chain" id="PRO_5001755116" description="Bacterial Ig domain-containing protein" evidence="2">
    <location>
        <begin position="29"/>
        <end position="248"/>
    </location>
</feature>
<evidence type="ECO:0000259" key="3">
    <source>
        <dbReference type="Pfam" id="PF17936"/>
    </source>
</evidence>
<dbReference type="AlphaFoldDB" id="A0A081BK72"/>
<evidence type="ECO:0000313" key="5">
    <source>
        <dbReference type="Proteomes" id="UP000028700"/>
    </source>
</evidence>
<dbReference type="OrthoDB" id="2287221at2"/>
<feature type="domain" description="Bacterial Ig" evidence="3">
    <location>
        <begin position="39"/>
        <end position="96"/>
    </location>
</feature>
<name>A0A081BK72_9LACO</name>
<reference evidence="4" key="1">
    <citation type="journal article" date="2014" name="Genome Announc.">
        <title>Draft Genome Sequence of Lactobacillus oryzae Strain SG293T.</title>
        <authorList>
            <person name="Tanizawa Y."/>
            <person name="Fujisawa T."/>
            <person name="Mochizuki T."/>
            <person name="Kaminuma E."/>
            <person name="Nakamura Y."/>
            <person name="Tohno M."/>
        </authorList>
    </citation>
    <scope>NUCLEOTIDE SEQUENCE [LARGE SCALE GENOMIC DNA]</scope>
    <source>
        <strain evidence="4">SG293</strain>
    </source>
</reference>
<feature type="signal peptide" evidence="2">
    <location>
        <begin position="1"/>
        <end position="28"/>
    </location>
</feature>
<sequence>MKNTKLIAIIFFAVAAIIGISATVNASAASTPSLSVNATYAGAKTVTGKATKGVTITVRNAKKQTLARSTASKTTGKYTVKLNKALTKNAKIYVYARANGAANYFYRIITVQAASAKSATTTAKTSSTTTKTTTSSTKSVTPDTPNGTWKSNKVNGYQLKYVFSQKTGFNAYVLKSGKTTAVTTGATYKVTQTATNLWKITTKTHNGDKGTFYMSFKSNKKFTLVNSKNQAVKTSIGNAPKAVYTFTR</sequence>
<gene>
    <name evidence="4" type="ORF">LOSG293_300110</name>
</gene>
<dbReference type="InterPro" id="IPR041498">
    <property type="entry name" value="Big_6"/>
</dbReference>
<evidence type="ECO:0000313" key="4">
    <source>
        <dbReference type="EMBL" id="GAK48440.1"/>
    </source>
</evidence>
<dbReference type="Pfam" id="PF17936">
    <property type="entry name" value="Big_6"/>
    <property type="match status" value="1"/>
</dbReference>
<feature type="region of interest" description="Disordered" evidence="1">
    <location>
        <begin position="122"/>
        <end position="147"/>
    </location>
</feature>
<dbReference type="Proteomes" id="UP000028700">
    <property type="component" value="Unassembled WGS sequence"/>
</dbReference>
<comment type="caution">
    <text evidence="4">The sequence shown here is derived from an EMBL/GenBank/DDBJ whole genome shotgun (WGS) entry which is preliminary data.</text>
</comment>
<dbReference type="eggNOG" id="ENOG50309K8">
    <property type="taxonomic scope" value="Bacteria"/>
</dbReference>
<dbReference type="EMBL" id="BBJM01000030">
    <property type="protein sequence ID" value="GAK48440.1"/>
    <property type="molecule type" value="Genomic_DNA"/>
</dbReference>
<evidence type="ECO:0000256" key="1">
    <source>
        <dbReference type="SAM" id="MobiDB-lite"/>
    </source>
</evidence>
<organism evidence="4 5">
    <name type="scientific">Secundilactobacillus oryzae JCM 18671</name>
    <dbReference type="NCBI Taxonomy" id="1291743"/>
    <lineage>
        <taxon>Bacteria</taxon>
        <taxon>Bacillati</taxon>
        <taxon>Bacillota</taxon>
        <taxon>Bacilli</taxon>
        <taxon>Lactobacillales</taxon>
        <taxon>Lactobacillaceae</taxon>
        <taxon>Secundilactobacillus</taxon>
    </lineage>
</organism>
<evidence type="ECO:0000256" key="2">
    <source>
        <dbReference type="SAM" id="SignalP"/>
    </source>
</evidence>
<proteinExistence type="predicted"/>
<feature type="compositionally biased region" description="Low complexity" evidence="1">
    <location>
        <begin position="122"/>
        <end position="139"/>
    </location>
</feature>
<protein>
    <recommendedName>
        <fullName evidence="3">Bacterial Ig domain-containing protein</fullName>
    </recommendedName>
</protein>
<keyword evidence="2" id="KW-0732">Signal</keyword>